<dbReference type="STRING" id="34508.A0A4U5P157"/>
<keyword evidence="3" id="KW-0472">Membrane</keyword>
<evidence type="ECO:0000256" key="2">
    <source>
        <dbReference type="ARBA" id="ARBA00007293"/>
    </source>
</evidence>
<dbReference type="Proteomes" id="UP000298663">
    <property type="component" value="Unassembled WGS sequence"/>
</dbReference>
<organism evidence="7 8">
    <name type="scientific">Steinernema carpocapsae</name>
    <name type="common">Entomopathogenic nematode</name>
    <dbReference type="NCBI Taxonomy" id="34508"/>
    <lineage>
        <taxon>Eukaryota</taxon>
        <taxon>Metazoa</taxon>
        <taxon>Ecdysozoa</taxon>
        <taxon>Nematoda</taxon>
        <taxon>Chromadorea</taxon>
        <taxon>Rhabditida</taxon>
        <taxon>Tylenchina</taxon>
        <taxon>Panagrolaimomorpha</taxon>
        <taxon>Strongyloidoidea</taxon>
        <taxon>Steinernematidae</taxon>
        <taxon>Steinernema</taxon>
    </lineage>
</organism>
<dbReference type="AlphaFoldDB" id="A0A4U5P157"/>
<gene>
    <name evidence="7" type="ORF">L596_013479</name>
</gene>
<accession>A0A4U5P157</accession>
<reference evidence="7 8" key="2">
    <citation type="journal article" date="2019" name="G3 (Bethesda)">
        <title>Hybrid Assembly of the Genome of the Entomopathogenic Nematode Steinernema carpocapsae Identifies the X-Chromosome.</title>
        <authorList>
            <person name="Serra L."/>
            <person name="Macchietto M."/>
            <person name="Macias-Munoz A."/>
            <person name="McGill C.J."/>
            <person name="Rodriguez I.M."/>
            <person name="Rodriguez B."/>
            <person name="Murad R."/>
            <person name="Mortazavi A."/>
        </authorList>
    </citation>
    <scope>NUCLEOTIDE SEQUENCE [LARGE SCALE GENOMIC DNA]</scope>
    <source>
        <strain evidence="7 8">ALL</strain>
    </source>
</reference>
<evidence type="ECO:0000256" key="6">
    <source>
        <dbReference type="RuleBase" id="RU004384"/>
    </source>
</evidence>
<dbReference type="InterPro" id="IPR004241">
    <property type="entry name" value="Atg8-like"/>
</dbReference>
<dbReference type="SUPFAM" id="SSF54236">
    <property type="entry name" value="Ubiquitin-like"/>
    <property type="match status" value="1"/>
</dbReference>
<evidence type="ECO:0000256" key="1">
    <source>
        <dbReference type="ARBA" id="ARBA00004370"/>
    </source>
</evidence>
<protein>
    <recommendedName>
        <fullName evidence="9">Autophagy-related protein</fullName>
    </recommendedName>
</protein>
<dbReference type="PANTHER" id="PTHR10969">
    <property type="entry name" value="MICROTUBULE-ASSOCIATED PROTEINS 1A/1B LIGHT CHAIN 3-RELATED"/>
    <property type="match status" value="1"/>
</dbReference>
<comment type="caution">
    <text evidence="7">The sequence shown here is derived from an EMBL/GenBank/DDBJ whole genome shotgun (WGS) entry which is preliminary data.</text>
</comment>
<keyword evidence="6" id="KW-0072">Autophagy</keyword>
<evidence type="ECO:0000256" key="4">
    <source>
        <dbReference type="ARBA" id="ARBA00023288"/>
    </source>
</evidence>
<keyword evidence="8" id="KW-1185">Reference proteome</keyword>
<dbReference type="GO" id="GO:0006914">
    <property type="term" value="P:autophagy"/>
    <property type="evidence" value="ECO:0007669"/>
    <property type="project" value="UniProtKB-KW"/>
</dbReference>
<keyword evidence="4 5" id="KW-0449">Lipoprotein</keyword>
<dbReference type="Gene3D" id="3.10.20.90">
    <property type="entry name" value="Phosphatidylinositol 3-kinase Catalytic Subunit, Chain A, domain 1"/>
    <property type="match status" value="1"/>
</dbReference>
<name>A0A4U5P157_STECR</name>
<sequence length="128" mass="14681">MSLPTSTTIFERKPYKERHSLEKRLAKINHARLTNASYIAVVCEKALSSKLEPLKHACFMALPDVTIGVLLVRMRSQLTLKDDESIFLFAKNAVLSTTRTISEVHAEFKDEEDDFLYLTYQEESVYGH</sequence>
<dbReference type="OrthoDB" id="6738456at2759"/>
<dbReference type="GO" id="GO:0016020">
    <property type="term" value="C:membrane"/>
    <property type="evidence" value="ECO:0007669"/>
    <property type="project" value="UniProtKB-SubCell"/>
</dbReference>
<comment type="similarity">
    <text evidence="2 6">Belongs to the ATG8 family.</text>
</comment>
<feature type="lipid moiety-binding region" description="Phosphatidylserine amidated glycine; alternate" evidence="5">
    <location>
        <position position="127"/>
    </location>
</feature>
<dbReference type="Pfam" id="PF02991">
    <property type="entry name" value="ATG8"/>
    <property type="match status" value="1"/>
</dbReference>
<dbReference type="InterPro" id="IPR029071">
    <property type="entry name" value="Ubiquitin-like_domsf"/>
</dbReference>
<evidence type="ECO:0000313" key="8">
    <source>
        <dbReference type="Proteomes" id="UP000298663"/>
    </source>
</evidence>
<evidence type="ECO:0008006" key="9">
    <source>
        <dbReference type="Google" id="ProtNLM"/>
    </source>
</evidence>
<comment type="subcellular location">
    <subcellularLocation>
        <location evidence="1">Membrane</location>
    </subcellularLocation>
</comment>
<proteinExistence type="inferred from homology"/>
<evidence type="ECO:0000313" key="7">
    <source>
        <dbReference type="EMBL" id="TKR89363.1"/>
    </source>
</evidence>
<evidence type="ECO:0000256" key="5">
    <source>
        <dbReference type="PIRSR" id="PIRSR604241-50"/>
    </source>
</evidence>
<reference evidence="7 8" key="1">
    <citation type="journal article" date="2015" name="Genome Biol.">
        <title>Comparative genomics of Steinernema reveals deeply conserved gene regulatory networks.</title>
        <authorList>
            <person name="Dillman A.R."/>
            <person name="Macchietto M."/>
            <person name="Porter C.F."/>
            <person name="Rogers A."/>
            <person name="Williams B."/>
            <person name="Antoshechkin I."/>
            <person name="Lee M.M."/>
            <person name="Goodwin Z."/>
            <person name="Lu X."/>
            <person name="Lewis E.E."/>
            <person name="Goodrich-Blair H."/>
            <person name="Stock S.P."/>
            <person name="Adams B.J."/>
            <person name="Sternberg P.W."/>
            <person name="Mortazavi A."/>
        </authorList>
    </citation>
    <scope>NUCLEOTIDE SEQUENCE [LARGE SCALE GENOMIC DNA]</scope>
    <source>
        <strain evidence="7 8">ALL</strain>
    </source>
</reference>
<dbReference type="EMBL" id="AZBU02000003">
    <property type="protein sequence ID" value="TKR89363.1"/>
    <property type="molecule type" value="Genomic_DNA"/>
</dbReference>
<evidence type="ECO:0000256" key="3">
    <source>
        <dbReference type="ARBA" id="ARBA00023136"/>
    </source>
</evidence>